<dbReference type="GO" id="GO:0015295">
    <property type="term" value="F:solute:proton symporter activity"/>
    <property type="evidence" value="ECO:0007669"/>
    <property type="project" value="TreeGrafter"/>
</dbReference>
<name>A0A0H4PYZ9_9BACT</name>
<sequence>MSQNLLFFLAVFPILIASIMLVGFRIAAKITMPVTFLLTAILAFTFWDMSLLTIFASSIQSLFITFDILYIVFGAILLLNFLKFSGGVDSIRDGFSGISKDRRIQVIIIVWLFGSFLEGAAGFGTPAAIVAPLLVALGFPALAAVVLGMMVQSTAVTFGAVGTPILVGVKGGLENPELTSRLDQMGLNIGDVLALVTGNAAIIHAIVGSFMPFLMVLMLCRFFGKNRSWKEGFQVFPFAMFAGLSFTIPYMITGLFLGPEFPSLIGALVGLSLVVSAAKNGFLVPKTIWKMEKKDQWPEDWLGAANLSPSKDLPAFSSNPRKISLKMAWLPYFLLAIILVLSRLPQLPFKSWLTSVSFGLDQILNTTISASSTPLYLPGTLLLLICGLTYFLHEMNGMQVKAAFSESSKMILKAGAVLLFAVAMVRVYINSGENASGLLSMPIMMAEWTADKVGMVYPFFAPAIGALGAFIAGSNTVSNLMFSLFQFGVADNLGMPPTWILALQAVGAAAGNMIAIHNVVAASATVGLLGKEGSVLRKTILPTLYYLLMTGLIGFVLIGIVGVVDLFMVYV</sequence>
<evidence type="ECO:0000313" key="9">
    <source>
        <dbReference type="EMBL" id="AKP53652.1"/>
    </source>
</evidence>
<feature type="transmembrane region" description="Helical" evidence="8">
    <location>
        <begin position="103"/>
        <end position="123"/>
    </location>
</feature>
<evidence type="ECO:0000256" key="4">
    <source>
        <dbReference type="ARBA" id="ARBA00022475"/>
    </source>
</evidence>
<feature type="transmembrane region" description="Helical" evidence="8">
    <location>
        <begin position="155"/>
        <end position="173"/>
    </location>
</feature>
<comment type="subcellular location">
    <subcellularLocation>
        <location evidence="1 8">Cell membrane</location>
        <topology evidence="1 8">Multi-pass membrane protein</topology>
    </subcellularLocation>
</comment>
<accession>A0A0H4PYZ9</accession>
<evidence type="ECO:0000256" key="6">
    <source>
        <dbReference type="ARBA" id="ARBA00022989"/>
    </source>
</evidence>
<feature type="transmembrane region" description="Helical" evidence="8">
    <location>
        <begin position="6"/>
        <end position="24"/>
    </location>
</feature>
<feature type="transmembrane region" description="Helical" evidence="8">
    <location>
        <begin position="327"/>
        <end position="344"/>
    </location>
</feature>
<keyword evidence="10" id="KW-1185">Reference proteome</keyword>
<feature type="transmembrane region" description="Helical" evidence="8">
    <location>
        <begin position="455"/>
        <end position="477"/>
    </location>
</feature>
<dbReference type="RefSeq" id="WP_048643733.1">
    <property type="nucleotide sequence ID" value="NZ_CP012040.1"/>
</dbReference>
<reference evidence="9 10" key="1">
    <citation type="submission" date="2015-07" db="EMBL/GenBank/DDBJ databases">
        <authorList>
            <person name="Kim K.M."/>
        </authorList>
    </citation>
    <scope>NUCLEOTIDE SEQUENCE [LARGE SCALE GENOMIC DNA]</scope>
    <source>
        <strain evidence="9 10">KCTC 12363</strain>
    </source>
</reference>
<dbReference type="NCBIfam" id="TIGR00795">
    <property type="entry name" value="lctP"/>
    <property type="match status" value="1"/>
</dbReference>
<dbReference type="GO" id="GO:0005886">
    <property type="term" value="C:plasma membrane"/>
    <property type="evidence" value="ECO:0007669"/>
    <property type="project" value="UniProtKB-SubCell"/>
</dbReference>
<feature type="transmembrane region" description="Helical" evidence="8">
    <location>
        <begin position="544"/>
        <end position="570"/>
    </location>
</feature>
<dbReference type="Pfam" id="PF02652">
    <property type="entry name" value="Lactate_perm"/>
    <property type="match status" value="1"/>
</dbReference>
<feature type="transmembrane region" description="Helical" evidence="8">
    <location>
        <begin position="129"/>
        <end position="148"/>
    </location>
</feature>
<feature type="transmembrane region" description="Helical" evidence="8">
    <location>
        <begin position="264"/>
        <end position="284"/>
    </location>
</feature>
<dbReference type="PANTHER" id="PTHR30003">
    <property type="entry name" value="L-LACTATE PERMEASE"/>
    <property type="match status" value="1"/>
</dbReference>
<dbReference type="PANTHER" id="PTHR30003:SF0">
    <property type="entry name" value="GLYCOLATE PERMEASE GLCA-RELATED"/>
    <property type="match status" value="1"/>
</dbReference>
<evidence type="ECO:0000313" key="10">
    <source>
        <dbReference type="Proteomes" id="UP000036520"/>
    </source>
</evidence>
<evidence type="ECO:0000256" key="2">
    <source>
        <dbReference type="ARBA" id="ARBA00010100"/>
    </source>
</evidence>
<dbReference type="STRING" id="320787.CA2015_4307"/>
<evidence type="ECO:0000256" key="8">
    <source>
        <dbReference type="RuleBase" id="RU365092"/>
    </source>
</evidence>
<organism evidence="9 10">
    <name type="scientific">Cyclobacterium amurskyense</name>
    <dbReference type="NCBI Taxonomy" id="320787"/>
    <lineage>
        <taxon>Bacteria</taxon>
        <taxon>Pseudomonadati</taxon>
        <taxon>Bacteroidota</taxon>
        <taxon>Cytophagia</taxon>
        <taxon>Cytophagales</taxon>
        <taxon>Cyclobacteriaceae</taxon>
        <taxon>Cyclobacterium</taxon>
    </lineage>
</organism>
<feature type="transmembrane region" description="Helical" evidence="8">
    <location>
        <begin position="193"/>
        <end position="220"/>
    </location>
</feature>
<keyword evidence="7 8" id="KW-0472">Membrane</keyword>
<feature type="transmembrane region" description="Helical" evidence="8">
    <location>
        <begin position="498"/>
        <end position="524"/>
    </location>
</feature>
<evidence type="ECO:0000256" key="1">
    <source>
        <dbReference type="ARBA" id="ARBA00004651"/>
    </source>
</evidence>
<feature type="transmembrane region" description="Helical" evidence="8">
    <location>
        <begin position="232"/>
        <end position="252"/>
    </location>
</feature>
<feature type="transmembrane region" description="Helical" evidence="8">
    <location>
        <begin position="375"/>
        <end position="392"/>
    </location>
</feature>
<dbReference type="AlphaFoldDB" id="A0A0H4PYZ9"/>
<evidence type="ECO:0000256" key="3">
    <source>
        <dbReference type="ARBA" id="ARBA00022448"/>
    </source>
</evidence>
<protein>
    <recommendedName>
        <fullName evidence="8">L-lactate permease</fullName>
    </recommendedName>
</protein>
<dbReference type="Proteomes" id="UP000036520">
    <property type="component" value="Chromosome"/>
</dbReference>
<gene>
    <name evidence="9" type="ORF">CA2015_4307</name>
</gene>
<comment type="similarity">
    <text evidence="2 8">Belongs to the lactate permease family.</text>
</comment>
<proteinExistence type="inferred from homology"/>
<dbReference type="InterPro" id="IPR003804">
    <property type="entry name" value="Lactate_perm"/>
</dbReference>
<dbReference type="PATRIC" id="fig|320787.5.peg.4721"/>
<dbReference type="OrthoDB" id="9761056at2"/>
<dbReference type="EMBL" id="CP012040">
    <property type="protein sequence ID" value="AKP53652.1"/>
    <property type="molecule type" value="Genomic_DNA"/>
</dbReference>
<keyword evidence="5 8" id="KW-0812">Transmembrane</keyword>
<keyword evidence="6 8" id="KW-1133">Transmembrane helix</keyword>
<comment type="function">
    <text evidence="8">Uptake of L-lactate across the membrane. Can also transport D-lactate and glycolate.</text>
</comment>
<evidence type="ECO:0000256" key="5">
    <source>
        <dbReference type="ARBA" id="ARBA00022692"/>
    </source>
</evidence>
<feature type="transmembrane region" description="Helical" evidence="8">
    <location>
        <begin position="62"/>
        <end position="82"/>
    </location>
</feature>
<evidence type="ECO:0000256" key="7">
    <source>
        <dbReference type="ARBA" id="ARBA00023136"/>
    </source>
</evidence>
<keyword evidence="3 8" id="KW-0813">Transport</keyword>
<feature type="transmembrane region" description="Helical" evidence="8">
    <location>
        <begin position="36"/>
        <end position="56"/>
    </location>
</feature>
<dbReference type="GO" id="GO:0015129">
    <property type="term" value="F:lactate transmembrane transporter activity"/>
    <property type="evidence" value="ECO:0007669"/>
    <property type="project" value="UniProtKB-UniRule"/>
</dbReference>
<keyword evidence="4 8" id="KW-1003">Cell membrane</keyword>
<dbReference type="KEGG" id="camu:CA2015_4307"/>